<feature type="domain" description="Amidohydrolase-related" evidence="2">
    <location>
        <begin position="780"/>
        <end position="970"/>
    </location>
</feature>
<dbReference type="Pfam" id="PF01979">
    <property type="entry name" value="Amidohydro_1"/>
    <property type="match status" value="2"/>
</dbReference>
<feature type="compositionally biased region" description="Low complexity" evidence="1">
    <location>
        <begin position="759"/>
        <end position="769"/>
    </location>
</feature>
<dbReference type="SUPFAM" id="SSF51556">
    <property type="entry name" value="Metallo-dependent hydrolases"/>
    <property type="match status" value="1"/>
</dbReference>
<evidence type="ECO:0000313" key="3">
    <source>
        <dbReference type="EMBL" id="ROW10527.1"/>
    </source>
</evidence>
<dbReference type="InterPro" id="IPR057744">
    <property type="entry name" value="OTAase-like"/>
</dbReference>
<dbReference type="EMBL" id="LKEA01000003">
    <property type="protein sequence ID" value="ROW10527.1"/>
    <property type="molecule type" value="Genomic_DNA"/>
</dbReference>
<proteinExistence type="predicted"/>
<dbReference type="CDD" id="cd01299">
    <property type="entry name" value="Met_dep_hydrolase_A"/>
    <property type="match status" value="1"/>
</dbReference>
<dbReference type="Proteomes" id="UP000283895">
    <property type="component" value="Unassembled WGS sequence"/>
</dbReference>
<evidence type="ECO:0000259" key="2">
    <source>
        <dbReference type="Pfam" id="PF01979"/>
    </source>
</evidence>
<dbReference type="OrthoDB" id="5595695at2759"/>
<dbReference type="SUPFAM" id="SSF51338">
    <property type="entry name" value="Composite domain of metallo-dependent hydrolases"/>
    <property type="match status" value="1"/>
</dbReference>
<dbReference type="InterPro" id="IPR051781">
    <property type="entry name" value="Metallo-dep_Hydrolase"/>
</dbReference>
<reference evidence="3 4" key="1">
    <citation type="submission" date="2015-09" db="EMBL/GenBank/DDBJ databases">
        <title>Host preference determinants of Valsa canker pathogens revealed by comparative genomics.</title>
        <authorList>
            <person name="Yin Z."/>
            <person name="Huang L."/>
        </authorList>
    </citation>
    <scope>NUCLEOTIDE SEQUENCE [LARGE SCALE GENOMIC DNA]</scope>
    <source>
        <strain evidence="3 4">03-1</strain>
    </source>
</reference>
<protein>
    <recommendedName>
        <fullName evidence="2">Amidohydrolase-related domain-containing protein</fullName>
    </recommendedName>
</protein>
<organism evidence="3 4">
    <name type="scientific">Cytospora schulzeri</name>
    <dbReference type="NCBI Taxonomy" id="448051"/>
    <lineage>
        <taxon>Eukaryota</taxon>
        <taxon>Fungi</taxon>
        <taxon>Dikarya</taxon>
        <taxon>Ascomycota</taxon>
        <taxon>Pezizomycotina</taxon>
        <taxon>Sordariomycetes</taxon>
        <taxon>Sordariomycetidae</taxon>
        <taxon>Diaporthales</taxon>
        <taxon>Cytosporaceae</taxon>
        <taxon>Cytospora</taxon>
    </lineage>
</organism>
<dbReference type="PANTHER" id="PTHR43135:SF3">
    <property type="entry name" value="ALPHA-D-RIBOSE 1-METHYLPHOSPHONATE 5-TRIPHOSPHATE DIPHOSPHATASE"/>
    <property type="match status" value="1"/>
</dbReference>
<dbReference type="GO" id="GO:0016810">
    <property type="term" value="F:hydrolase activity, acting on carbon-nitrogen (but not peptide) bonds"/>
    <property type="evidence" value="ECO:0007669"/>
    <property type="project" value="InterPro"/>
</dbReference>
<dbReference type="InterPro" id="IPR006680">
    <property type="entry name" value="Amidohydro-rel"/>
</dbReference>
<dbReference type="Gene3D" id="2.30.40.10">
    <property type="entry name" value="Urease, subunit C, domain 1"/>
    <property type="match status" value="1"/>
</dbReference>
<feature type="region of interest" description="Disordered" evidence="1">
    <location>
        <begin position="528"/>
        <end position="552"/>
    </location>
</feature>
<feature type="region of interest" description="Disordered" evidence="1">
    <location>
        <begin position="745"/>
        <end position="779"/>
    </location>
</feature>
<name>A0A423X3S8_9PEZI</name>
<evidence type="ECO:0000313" key="4">
    <source>
        <dbReference type="Proteomes" id="UP000283895"/>
    </source>
</evidence>
<dbReference type="InterPro" id="IPR011059">
    <property type="entry name" value="Metal-dep_hydrolase_composite"/>
</dbReference>
<accession>A0A423X3S8</accession>
<dbReference type="AlphaFoldDB" id="A0A423X3S8"/>
<evidence type="ECO:0000256" key="1">
    <source>
        <dbReference type="SAM" id="MobiDB-lite"/>
    </source>
</evidence>
<gene>
    <name evidence="3" type="ORF">VMCG_01628</name>
</gene>
<feature type="compositionally biased region" description="Basic and acidic residues" evidence="1">
    <location>
        <begin position="528"/>
        <end position="539"/>
    </location>
</feature>
<dbReference type="STRING" id="356882.A0A423X3S8"/>
<keyword evidence="4" id="KW-1185">Reference proteome</keyword>
<comment type="caution">
    <text evidence="3">The sequence shown here is derived from an EMBL/GenBank/DDBJ whole genome shotgun (WGS) entry which is preliminary data.</text>
</comment>
<sequence length="989" mass="108919">MTAMASRSPLKKELDLLHPFKDGESSQDLASTHRIEAGLDHTELTKLAANFDVQKPANSLRRTVRRTKNALKLFATTHREGVTPREPGSHMIPLSLIQELLCLLDISNVYRTPSDNGRRRPVRSCPFAAQGLYDRLLLARRHARWSPALPKRMILLGGGGGCGGRSEKSGDAARRRSWCITDSELSSLLEPVVAEMRACLEYVEFFSRSLEVMSWGRYHGDERVNLSELRASVYKLMGFWPHGVEGHYPGYAFDLPSDLAMLLYPQICLDMAGMVENLEEIVLGPGSSFGGADGVNNLISNNDTLLTKNRMLLLELEQKNILTPGVLTISPSGELKADLSTKKNHDLDQGTIAGLYPNQPPPRDGLLEHQVPSWLRDYLVRELDLFGRGPPSPCRALYDQMEASTHKTGCNPSVRAAALLISCATRFLQRSVDELREFVRGGEAVCEESYGVEFGMVEGIVRRLVGCHGGVGERKEEVPKDVQLLLEIGGMGMGMKGALDISLEDVVIEPVVKLIERLEFVAKGLRKSQEEDESRKDGDGGGVSDSDEPEGEWTKTWLKDISIKIDSQSGGITDVYKRESDDDIRSGDIDLRGKVVMPGFVDAHTHIFLHSYRERSSTEQERDESIVERTIRATNHVREALLAGYTTYRDLGTEAMENFDASLRDCINRGLTPGPRLLVATHALASSGSYEVRSENRQNGHVLPRLSDAEDGPWGVRRAVRRRVGDGADVVKFYADYRRKIMRFPPLPPNVTGGGSGSGSSSSSKPGSGIRFPPTHTEANPAVPLFSQEEMTAIVEEARLARLPVAAHVATVQGATMAIRAGVTSIEHANEGTDELWEEAARSGVVYVPTLAVFDAELPGAEMERARARVKRAYDLGVRFAAGGDTGAFAHGENVREMELMMDAGIPLEDVLEACFVGGWEACGRELCGYRFGVFEEGARADVIALDADPRVDRRALRKVSFVMKDGEVYKQDGVPVNWPGEHKWTESE</sequence>
<feature type="domain" description="Amidohydrolase-related" evidence="2">
    <location>
        <begin position="595"/>
        <end position="736"/>
    </location>
</feature>
<dbReference type="Gene3D" id="3.20.20.140">
    <property type="entry name" value="Metal-dependent hydrolases"/>
    <property type="match status" value="1"/>
</dbReference>
<dbReference type="InterPro" id="IPR032466">
    <property type="entry name" value="Metal_Hydrolase"/>
</dbReference>
<dbReference type="PANTHER" id="PTHR43135">
    <property type="entry name" value="ALPHA-D-RIBOSE 1-METHYLPHOSPHONATE 5-TRIPHOSPHATE DIPHOSPHATASE"/>
    <property type="match status" value="1"/>
</dbReference>